<evidence type="ECO:0000256" key="4">
    <source>
        <dbReference type="HAMAP-Rule" id="MF_01812"/>
    </source>
</evidence>
<protein>
    <submittedName>
        <fullName evidence="6">GNAT family N-acetyltransferase</fullName>
    </submittedName>
</protein>
<evidence type="ECO:0000256" key="3">
    <source>
        <dbReference type="ARBA" id="ARBA00023315"/>
    </source>
</evidence>
<proteinExistence type="inferred from homology"/>
<dbReference type="InterPro" id="IPR016181">
    <property type="entry name" value="Acyl_CoA_acyltransferase"/>
</dbReference>
<evidence type="ECO:0000256" key="1">
    <source>
        <dbReference type="ARBA" id="ARBA00009213"/>
    </source>
</evidence>
<feature type="active site" description="Proton donor" evidence="4">
    <location>
        <position position="126"/>
    </location>
</feature>
<dbReference type="RefSeq" id="WP_380225946.1">
    <property type="nucleotide sequence ID" value="NZ_JBHSOF010000016.1"/>
</dbReference>
<dbReference type="InterPro" id="IPR036527">
    <property type="entry name" value="SCP2_sterol-bd_dom_sf"/>
</dbReference>
<name>A0ABW0X123_9ACTN</name>
<feature type="binding site" evidence="4">
    <location>
        <begin position="121"/>
        <end position="122"/>
    </location>
    <ligand>
        <name>acetyl-CoA</name>
        <dbReference type="ChEBI" id="CHEBI:57288"/>
    </ligand>
</feature>
<dbReference type="EMBL" id="JBHSOF010000016">
    <property type="protein sequence ID" value="MFC5664245.1"/>
    <property type="molecule type" value="Genomic_DNA"/>
</dbReference>
<dbReference type="Gene3D" id="3.30.1050.10">
    <property type="entry name" value="SCP2 sterol-binding domain"/>
    <property type="match status" value="1"/>
</dbReference>
<dbReference type="InterPro" id="IPR051554">
    <property type="entry name" value="Acetyltransferase_Eis"/>
</dbReference>
<dbReference type="PANTHER" id="PTHR37817">
    <property type="entry name" value="N-ACETYLTRANSFERASE EIS"/>
    <property type="match status" value="1"/>
</dbReference>
<dbReference type="CDD" id="cd04301">
    <property type="entry name" value="NAT_SF"/>
    <property type="match status" value="1"/>
</dbReference>
<keyword evidence="7" id="KW-1185">Reference proteome</keyword>
<evidence type="ECO:0000313" key="6">
    <source>
        <dbReference type="EMBL" id="MFC5664245.1"/>
    </source>
</evidence>
<dbReference type="Pfam" id="PF13530">
    <property type="entry name" value="SCP2_2"/>
    <property type="match status" value="1"/>
</dbReference>
<comment type="caution">
    <text evidence="6">The sequence shown here is derived from an EMBL/GenBank/DDBJ whole genome shotgun (WGS) entry which is preliminary data.</text>
</comment>
<organism evidence="6 7">
    <name type="scientific">Kitasatospora misakiensis</name>
    <dbReference type="NCBI Taxonomy" id="67330"/>
    <lineage>
        <taxon>Bacteria</taxon>
        <taxon>Bacillati</taxon>
        <taxon>Actinomycetota</taxon>
        <taxon>Actinomycetes</taxon>
        <taxon>Kitasatosporales</taxon>
        <taxon>Streptomycetaceae</taxon>
        <taxon>Kitasatospora</taxon>
    </lineage>
</organism>
<dbReference type="InterPro" id="IPR041380">
    <property type="entry name" value="Acetyltransf_17"/>
</dbReference>
<feature type="active site" description="Proton acceptor; via carboxylate" evidence="4">
    <location>
        <position position="410"/>
    </location>
</feature>
<dbReference type="Proteomes" id="UP001595975">
    <property type="component" value="Unassembled WGS sequence"/>
</dbReference>
<dbReference type="SUPFAM" id="SSF55718">
    <property type="entry name" value="SCP-like"/>
    <property type="match status" value="1"/>
</dbReference>
<dbReference type="InterPro" id="IPR000182">
    <property type="entry name" value="GNAT_dom"/>
</dbReference>
<comment type="similarity">
    <text evidence="1 4">Belongs to the acetyltransferase Eis family.</text>
</comment>
<feature type="binding site" evidence="4">
    <location>
        <begin position="92"/>
        <end position="97"/>
    </location>
    <ligand>
        <name>acetyl-CoA</name>
        <dbReference type="ChEBI" id="CHEBI:57288"/>
    </ligand>
</feature>
<keyword evidence="3 4" id="KW-0012">Acyltransferase</keyword>
<dbReference type="PROSITE" id="PS51186">
    <property type="entry name" value="GNAT"/>
    <property type="match status" value="1"/>
</dbReference>
<evidence type="ECO:0000313" key="7">
    <source>
        <dbReference type="Proteomes" id="UP001595975"/>
    </source>
</evidence>
<dbReference type="Gene3D" id="3.40.630.30">
    <property type="match status" value="2"/>
</dbReference>
<evidence type="ECO:0000259" key="5">
    <source>
        <dbReference type="PROSITE" id="PS51186"/>
    </source>
</evidence>
<comment type="caution">
    <text evidence="4">Lacks conserved residue(s) required for the propagation of feature annotation.</text>
</comment>
<dbReference type="HAMAP" id="MF_01812">
    <property type="entry name" value="Eis"/>
    <property type="match status" value="1"/>
</dbReference>
<dbReference type="PANTHER" id="PTHR37817:SF1">
    <property type="entry name" value="N-ACETYLTRANSFERASE EIS"/>
    <property type="match status" value="1"/>
</dbReference>
<keyword evidence="2 4" id="KW-0808">Transferase</keyword>
<comment type="subunit">
    <text evidence="4">Homohexamer; trimer of dimers.</text>
</comment>
<sequence>MTEFPAAPEISAADSWEDLVPVVELAYGGYGHSAEYHASAASIFEPKRSLVARTGGRTRGTCAVYSLEMTLPGGPRAVAGLGYLTVAPEYRRRGVMRAMVLRVLHTLHDSGAEPVAALNTTEAGIYGRFGFGLASQAAKVRIPRHARELRATAGGERTVRIGGPEEHTAAIAAVHARCVGERPGMLRRDAAWAARAVLDLPDHRGASGRLLCMVAEADGEPSGYALYRLTSAWEDSVPRYEVSVRELFARDPASGAALWRALLDVDLAGSVVADRPVDDPVLALLTDPRSAAPVLRDQLHVRLVDVDRALEQRGYAAEIDVVLDVTDPLCPWNERRFRLRTGPEGGECRPTTAAADLELTARELGALHLGGTSLVQLARAGLVRELRPGAVRAAATAFRHDPAPFCPVVF</sequence>
<dbReference type="SUPFAM" id="SSF55729">
    <property type="entry name" value="Acyl-CoA N-acyltransferases (Nat)"/>
    <property type="match status" value="1"/>
</dbReference>
<evidence type="ECO:0000256" key="2">
    <source>
        <dbReference type="ARBA" id="ARBA00022679"/>
    </source>
</evidence>
<dbReference type="Pfam" id="PF17668">
    <property type="entry name" value="Acetyltransf_17"/>
    <property type="match status" value="1"/>
</dbReference>
<dbReference type="InterPro" id="IPR022902">
    <property type="entry name" value="NAcTrfase_Eis"/>
</dbReference>
<dbReference type="InterPro" id="IPR025559">
    <property type="entry name" value="Eis_dom"/>
</dbReference>
<reference evidence="7" key="1">
    <citation type="journal article" date="2019" name="Int. J. Syst. Evol. Microbiol.">
        <title>The Global Catalogue of Microorganisms (GCM) 10K type strain sequencing project: providing services to taxonomists for standard genome sequencing and annotation.</title>
        <authorList>
            <consortium name="The Broad Institute Genomics Platform"/>
            <consortium name="The Broad Institute Genome Sequencing Center for Infectious Disease"/>
            <person name="Wu L."/>
            <person name="Ma J."/>
        </authorList>
    </citation>
    <scope>NUCLEOTIDE SEQUENCE [LARGE SCALE GENOMIC DNA]</scope>
    <source>
        <strain evidence="7">CGMCC 4.1437</strain>
    </source>
</reference>
<dbReference type="Pfam" id="PF13527">
    <property type="entry name" value="Acetyltransf_9"/>
    <property type="match status" value="1"/>
</dbReference>
<feature type="domain" description="N-acetyltransferase" evidence="5">
    <location>
        <begin position="8"/>
        <end position="154"/>
    </location>
</feature>
<gene>
    <name evidence="6" type="ORF">ACFP3U_14780</name>
</gene>
<dbReference type="NCBIfam" id="NF002367">
    <property type="entry name" value="PRK01346.1-4"/>
    <property type="match status" value="1"/>
</dbReference>
<accession>A0ABW0X123</accession>